<evidence type="ECO:0000313" key="2">
    <source>
        <dbReference type="EMBL" id="GAY73282.1"/>
    </source>
</evidence>
<dbReference type="Proteomes" id="UP000286974">
    <property type="component" value="Unassembled WGS sequence"/>
</dbReference>
<evidence type="ECO:0000256" key="1">
    <source>
        <dbReference type="SAM" id="MobiDB-lite"/>
    </source>
</evidence>
<keyword evidence="3" id="KW-1185">Reference proteome</keyword>
<sequence>MKVLDNSKKEIELRDLDEEDDVLNVDAISKMAEQKAQQEAAAKPASQAESTQTNNEQ</sequence>
<dbReference type="EMBL" id="BEXA01000003">
    <property type="protein sequence ID" value="GAY73282.1"/>
    <property type="molecule type" value="Genomic_DNA"/>
</dbReference>
<reference evidence="2 3" key="1">
    <citation type="submission" date="2017-11" db="EMBL/GenBank/DDBJ databases">
        <title>Draft Genome Sequence of Lactobacillus curieae NBRC 111893 isolated from Koso, a Japanese sugar-Vegetable Fermented Beverage.</title>
        <authorList>
            <person name="Chiou T.Y."/>
            <person name="Oshima K."/>
            <person name="Suda W."/>
            <person name="Hattori M."/>
            <person name="Takahashi T."/>
        </authorList>
    </citation>
    <scope>NUCLEOTIDE SEQUENCE [LARGE SCALE GENOMIC DNA]</scope>
    <source>
        <strain evidence="2 3">NBRC111893</strain>
    </source>
</reference>
<protein>
    <submittedName>
        <fullName evidence="2">Uncharacterized protein</fullName>
    </submittedName>
</protein>
<feature type="region of interest" description="Disordered" evidence="1">
    <location>
        <begin position="30"/>
        <end position="57"/>
    </location>
</feature>
<feature type="compositionally biased region" description="Low complexity" evidence="1">
    <location>
        <begin position="30"/>
        <end position="50"/>
    </location>
</feature>
<dbReference type="AlphaFoldDB" id="A0A401FLL6"/>
<name>A0A401FLL6_9LACO</name>
<gene>
    <name evidence="2" type="ORF">NBRC111893_1428</name>
</gene>
<evidence type="ECO:0000313" key="3">
    <source>
        <dbReference type="Proteomes" id="UP000286974"/>
    </source>
</evidence>
<comment type="caution">
    <text evidence="2">The sequence shown here is derived from an EMBL/GenBank/DDBJ whole genome shotgun (WGS) entry which is preliminary data.</text>
</comment>
<proteinExistence type="predicted"/>
<organism evidence="2 3">
    <name type="scientific">Lentilactobacillus kosonis</name>
    <dbReference type="NCBI Taxonomy" id="2810561"/>
    <lineage>
        <taxon>Bacteria</taxon>
        <taxon>Bacillati</taxon>
        <taxon>Bacillota</taxon>
        <taxon>Bacilli</taxon>
        <taxon>Lactobacillales</taxon>
        <taxon>Lactobacillaceae</taxon>
        <taxon>Lentilactobacillus</taxon>
    </lineage>
</organism>
<accession>A0A401FLL6</accession>